<feature type="compositionally biased region" description="Basic and acidic residues" evidence="1">
    <location>
        <begin position="64"/>
        <end position="80"/>
    </location>
</feature>
<accession>A0A6P4E5A3</accession>
<dbReference type="OrthoDB" id="7865835at2759"/>
<sequence length="152" mass="17291">MRALCVLILIAFLGIALISTKPFNETRNREEGKPLNKTEISKIMEELKLLEKLANETYYSPDPTNKEAKEPTAEELKDPTGEETQQPTGEIGEDGEIIVQEEEEEDDATLDKPTDAQPANFLKYPAHEPDFKAYPRFAILRNGYVHHMNLNF</sequence>
<evidence type="ECO:0000313" key="3">
    <source>
        <dbReference type="EnsemblMetazoa" id="XP_016970438.1"/>
    </source>
</evidence>
<keyword evidence="4" id="KW-1185">Reference proteome</keyword>
<dbReference type="AlphaFoldDB" id="A0A6P4E5A3"/>
<organism evidence="5">
    <name type="scientific">Drosophila rhopaloa</name>
    <name type="common">Fruit fly</name>
    <dbReference type="NCBI Taxonomy" id="1041015"/>
    <lineage>
        <taxon>Eukaryota</taxon>
        <taxon>Metazoa</taxon>
        <taxon>Ecdysozoa</taxon>
        <taxon>Arthropoda</taxon>
        <taxon>Hexapoda</taxon>
        <taxon>Insecta</taxon>
        <taxon>Pterygota</taxon>
        <taxon>Neoptera</taxon>
        <taxon>Endopterygota</taxon>
        <taxon>Diptera</taxon>
        <taxon>Brachycera</taxon>
        <taxon>Muscomorpha</taxon>
        <taxon>Ephydroidea</taxon>
        <taxon>Drosophilidae</taxon>
        <taxon>Drosophila</taxon>
        <taxon>Sophophora</taxon>
    </lineage>
</organism>
<dbReference type="RefSeq" id="XP_016970438.1">
    <property type="nucleotide sequence ID" value="XM_017114949.1"/>
</dbReference>
<dbReference type="Proteomes" id="UP001652680">
    <property type="component" value="Unassembled WGS sequence"/>
</dbReference>
<feature type="region of interest" description="Disordered" evidence="1">
    <location>
        <begin position="55"/>
        <end position="120"/>
    </location>
</feature>
<feature type="signal peptide" evidence="2">
    <location>
        <begin position="1"/>
        <end position="20"/>
    </location>
</feature>
<feature type="chain" id="PRO_5027610044" evidence="2">
    <location>
        <begin position="21"/>
        <end position="152"/>
    </location>
</feature>
<dbReference type="GeneID" id="108038202"/>
<evidence type="ECO:0000256" key="2">
    <source>
        <dbReference type="SAM" id="SignalP"/>
    </source>
</evidence>
<gene>
    <name evidence="5" type="primary">LOC108038202</name>
    <name evidence="3" type="synonym">108038202</name>
</gene>
<feature type="compositionally biased region" description="Acidic residues" evidence="1">
    <location>
        <begin position="91"/>
        <end position="108"/>
    </location>
</feature>
<reference evidence="4" key="1">
    <citation type="journal article" date="2021" name="Elife">
        <title>Highly contiguous assemblies of 101 drosophilid genomes.</title>
        <authorList>
            <person name="Kim B.Y."/>
            <person name="Wang J.R."/>
            <person name="Miller D.E."/>
            <person name="Barmina O."/>
            <person name="Delaney E."/>
            <person name="Thompson A."/>
            <person name="Comeault A.A."/>
            <person name="Peede D."/>
            <person name="D'Agostino E.R."/>
            <person name="Pelaez J."/>
            <person name="Aguilar J.M."/>
            <person name="Haji D."/>
            <person name="Matsunaga T."/>
            <person name="Armstrong E.E."/>
            <person name="Zych M."/>
            <person name="Ogawa Y."/>
            <person name="Stamenkovic-Radak M."/>
            <person name="Jelic M."/>
            <person name="Veselinovic M.S."/>
            <person name="Tanaskovic M."/>
            <person name="Eric P."/>
            <person name="Gao J.J."/>
            <person name="Katoh T.K."/>
            <person name="Toda M.J."/>
            <person name="Watabe H."/>
            <person name="Watada M."/>
            <person name="Davis J.S."/>
            <person name="Moyle L.C."/>
            <person name="Manoli G."/>
            <person name="Bertolini E."/>
            <person name="Kostal V."/>
            <person name="Hawley R.S."/>
            <person name="Takahashi A."/>
            <person name="Jones C.D."/>
            <person name="Price D.K."/>
            <person name="Whiteman N."/>
            <person name="Kopp A."/>
            <person name="Matute D.R."/>
            <person name="Petrov D.A."/>
        </authorList>
    </citation>
    <scope>NUCLEOTIDE SEQUENCE [LARGE SCALE GENOMIC DNA]</scope>
</reference>
<reference evidence="5" key="2">
    <citation type="submission" date="2025-04" db="UniProtKB">
        <authorList>
            <consortium name="RefSeq"/>
        </authorList>
    </citation>
    <scope>IDENTIFICATION</scope>
</reference>
<evidence type="ECO:0000256" key="1">
    <source>
        <dbReference type="SAM" id="MobiDB-lite"/>
    </source>
</evidence>
<protein>
    <submittedName>
        <fullName evidence="5">Uncharacterized protein LOC108038202</fullName>
    </submittedName>
</protein>
<name>A0A6P4E5A3_DRORH</name>
<reference evidence="3" key="3">
    <citation type="submission" date="2025-05" db="UniProtKB">
        <authorList>
            <consortium name="EnsemblMetazoa"/>
        </authorList>
    </citation>
    <scope>IDENTIFICATION</scope>
</reference>
<dbReference type="EnsemblMetazoa" id="XM_017114949.1">
    <property type="protein sequence ID" value="XP_016970438.1"/>
    <property type="gene ID" value="LOC108038202"/>
</dbReference>
<evidence type="ECO:0000313" key="4">
    <source>
        <dbReference type="Proteomes" id="UP001652680"/>
    </source>
</evidence>
<evidence type="ECO:0000313" key="5">
    <source>
        <dbReference type="RefSeq" id="XP_016970438.1"/>
    </source>
</evidence>
<keyword evidence="2" id="KW-0732">Signal</keyword>
<proteinExistence type="predicted"/>